<protein>
    <submittedName>
        <fullName evidence="1">Uncharacterized protein</fullName>
    </submittedName>
</protein>
<dbReference type="Gene3D" id="3.40.50.1000">
    <property type="entry name" value="HAD superfamily/HAD-like"/>
    <property type="match status" value="1"/>
</dbReference>
<comment type="caution">
    <text evidence="1">The sequence shown here is derived from an EMBL/GenBank/DDBJ whole genome shotgun (WGS) entry which is preliminary data.</text>
</comment>
<dbReference type="InterPro" id="IPR023214">
    <property type="entry name" value="HAD_sf"/>
</dbReference>
<reference evidence="1" key="1">
    <citation type="submission" date="2024-01" db="EMBL/GenBank/DDBJ databases">
        <authorList>
            <person name="Webb A."/>
        </authorList>
    </citation>
    <scope>NUCLEOTIDE SEQUENCE</scope>
    <source>
        <strain evidence="1">Pm1</strain>
    </source>
</reference>
<dbReference type="AlphaFoldDB" id="A0AAV1UIZ3"/>
<name>A0AAV1UIZ3_9STRA</name>
<accession>A0AAV1UIZ3</accession>
<organism evidence="1 3">
    <name type="scientific">Peronospora matthiolae</name>
    <dbReference type="NCBI Taxonomy" id="2874970"/>
    <lineage>
        <taxon>Eukaryota</taxon>
        <taxon>Sar</taxon>
        <taxon>Stramenopiles</taxon>
        <taxon>Oomycota</taxon>
        <taxon>Peronosporomycetes</taxon>
        <taxon>Peronosporales</taxon>
        <taxon>Peronosporaceae</taxon>
        <taxon>Peronospora</taxon>
    </lineage>
</organism>
<proteinExistence type="predicted"/>
<evidence type="ECO:0000313" key="2">
    <source>
        <dbReference type="EMBL" id="CAK7933657.1"/>
    </source>
</evidence>
<dbReference type="EMBL" id="CAKLBY020000195">
    <property type="protein sequence ID" value="CAK7933648.1"/>
    <property type="molecule type" value="Genomic_DNA"/>
</dbReference>
<dbReference type="EMBL" id="CAKLBY020000195">
    <property type="protein sequence ID" value="CAK7933657.1"/>
    <property type="molecule type" value="Genomic_DNA"/>
</dbReference>
<evidence type="ECO:0000313" key="1">
    <source>
        <dbReference type="EMBL" id="CAK7933648.1"/>
    </source>
</evidence>
<dbReference type="Proteomes" id="UP001162060">
    <property type="component" value="Unassembled WGS sequence"/>
</dbReference>
<gene>
    <name evidence="1" type="ORF">PM001_LOCUS18798</name>
    <name evidence="2" type="ORF">PM001_LOCUS18807</name>
</gene>
<evidence type="ECO:0000313" key="3">
    <source>
        <dbReference type="Proteomes" id="UP001162060"/>
    </source>
</evidence>
<sequence>MSLEVWVVTGDNARTADTTADQLGISCRNIMVGAVPFQGLC</sequence>